<sequence length="270" mass="29867">MVTSLEFNNKQKILFTQDFQTSVTLYAAGSLRGAISEVAQDFAREYDIPVRLEFDHSGLLRERLLNGEHSDIFASADIGNPATLMKANKSSPVVNFTRNKMCAIVKPGLKVTPNNLLDWMLNPEIKLGTSTPNEDASGDYAQEIFRKAEKVQLGSFNELNQKALRLVGGRNSPIVPKGKNELAYFITETQQVDIFLNYCTAARLAILASPNLQIVELPEKLALKVNYGMNLMKNASNSGVMLAMYILSPDGQKILNKYGFDSPLISCTPQ</sequence>
<reference evidence="1" key="2">
    <citation type="journal article" date="2022" name="Microbiol. Resour. Announc.">
        <title>Metagenome Sequencing to Explore Phylogenomics of Terrestrial Cyanobacteria.</title>
        <authorList>
            <person name="Ward R.D."/>
            <person name="Stajich J.E."/>
            <person name="Johansen J.R."/>
            <person name="Huntemann M."/>
            <person name="Clum A."/>
            <person name="Foster B."/>
            <person name="Foster B."/>
            <person name="Roux S."/>
            <person name="Palaniappan K."/>
            <person name="Varghese N."/>
            <person name="Mukherjee S."/>
            <person name="Reddy T.B.K."/>
            <person name="Daum C."/>
            <person name="Copeland A."/>
            <person name="Chen I.A."/>
            <person name="Ivanova N.N."/>
            <person name="Kyrpides N.C."/>
            <person name="Shapiro N."/>
            <person name="Eloe-Fadrosh E.A."/>
            <person name="Pietrasiak N."/>
        </authorList>
    </citation>
    <scope>NUCLEOTIDE SEQUENCE</scope>
    <source>
        <strain evidence="1">HA4357-MV3</strain>
    </source>
</reference>
<organism evidence="1 2">
    <name type="scientific">Pelatocladus maniniholoensis HA4357-MV3</name>
    <dbReference type="NCBI Taxonomy" id="1117104"/>
    <lineage>
        <taxon>Bacteria</taxon>
        <taxon>Bacillati</taxon>
        <taxon>Cyanobacteriota</taxon>
        <taxon>Cyanophyceae</taxon>
        <taxon>Nostocales</taxon>
        <taxon>Nostocaceae</taxon>
        <taxon>Pelatocladus</taxon>
    </lineage>
</organism>
<dbReference type="PANTHER" id="PTHR30632:SF0">
    <property type="entry name" value="SULFATE-BINDING PROTEIN"/>
    <property type="match status" value="1"/>
</dbReference>
<dbReference type="PANTHER" id="PTHR30632">
    <property type="entry name" value="MOLYBDATE-BINDING PERIPLASMIC PROTEIN"/>
    <property type="match status" value="1"/>
</dbReference>
<name>A0A9E3H5F7_9NOST</name>
<comment type="caution">
    <text evidence="1">The sequence shown here is derived from an EMBL/GenBank/DDBJ whole genome shotgun (WGS) entry which is preliminary data.</text>
</comment>
<dbReference type="NCBIfam" id="NF002918">
    <property type="entry name" value="PRK03537.1-4"/>
    <property type="match status" value="1"/>
</dbReference>
<evidence type="ECO:0000313" key="2">
    <source>
        <dbReference type="Proteomes" id="UP000813215"/>
    </source>
</evidence>
<dbReference type="SUPFAM" id="SSF53850">
    <property type="entry name" value="Periplasmic binding protein-like II"/>
    <property type="match status" value="1"/>
</dbReference>
<dbReference type="Gene3D" id="3.40.190.10">
    <property type="entry name" value="Periplasmic binding protein-like II"/>
    <property type="match status" value="2"/>
</dbReference>
<dbReference type="EMBL" id="JAHHHW010000037">
    <property type="protein sequence ID" value="MBW4430891.1"/>
    <property type="molecule type" value="Genomic_DNA"/>
</dbReference>
<reference evidence="1" key="1">
    <citation type="submission" date="2021-05" db="EMBL/GenBank/DDBJ databases">
        <authorList>
            <person name="Pietrasiak N."/>
            <person name="Ward R."/>
            <person name="Stajich J.E."/>
            <person name="Kurbessoian T."/>
        </authorList>
    </citation>
    <scope>NUCLEOTIDE SEQUENCE</scope>
    <source>
        <strain evidence="1">HA4357-MV3</strain>
    </source>
</reference>
<dbReference type="GO" id="GO:0030973">
    <property type="term" value="F:molybdate ion binding"/>
    <property type="evidence" value="ECO:0007669"/>
    <property type="project" value="TreeGrafter"/>
</dbReference>
<proteinExistence type="predicted"/>
<evidence type="ECO:0000313" key="1">
    <source>
        <dbReference type="EMBL" id="MBW4430891.1"/>
    </source>
</evidence>
<dbReference type="InterPro" id="IPR050682">
    <property type="entry name" value="ModA/WtpA"/>
</dbReference>
<dbReference type="AlphaFoldDB" id="A0A9E3H5F7"/>
<dbReference type="Pfam" id="PF13531">
    <property type="entry name" value="SBP_bac_11"/>
    <property type="match status" value="1"/>
</dbReference>
<accession>A0A9E3H5F7</accession>
<dbReference type="Proteomes" id="UP000813215">
    <property type="component" value="Unassembled WGS sequence"/>
</dbReference>
<dbReference type="NCBIfam" id="NF002917">
    <property type="entry name" value="PRK03537.1-3"/>
    <property type="match status" value="1"/>
</dbReference>
<gene>
    <name evidence="1" type="ORF">KME28_03890</name>
</gene>
<dbReference type="GO" id="GO:0015689">
    <property type="term" value="P:molybdate ion transport"/>
    <property type="evidence" value="ECO:0007669"/>
    <property type="project" value="TreeGrafter"/>
</dbReference>
<protein>
    <submittedName>
        <fullName evidence="1">Molybdate ABC transporter substrate-binding protein</fullName>
    </submittedName>
</protein>